<proteinExistence type="predicted"/>
<organism evidence="5 6">
    <name type="scientific">Flavonifractor plautii</name>
    <name type="common">Fusobacterium plautii</name>
    <dbReference type="NCBI Taxonomy" id="292800"/>
    <lineage>
        <taxon>Bacteria</taxon>
        <taxon>Bacillati</taxon>
        <taxon>Bacillota</taxon>
        <taxon>Clostridia</taxon>
        <taxon>Eubacteriales</taxon>
        <taxon>Oscillospiraceae</taxon>
        <taxon>Flavonifractor</taxon>
    </lineage>
</organism>
<keyword evidence="2" id="KW-0731">Sigma factor</keyword>
<evidence type="ECO:0000256" key="4">
    <source>
        <dbReference type="ARBA" id="ARBA00023163"/>
    </source>
</evidence>
<dbReference type="GO" id="GO:0016987">
    <property type="term" value="F:sigma factor activity"/>
    <property type="evidence" value="ECO:0007669"/>
    <property type="project" value="UniProtKB-KW"/>
</dbReference>
<evidence type="ECO:0000256" key="1">
    <source>
        <dbReference type="ARBA" id="ARBA00023015"/>
    </source>
</evidence>
<dbReference type="Proteomes" id="UP000434475">
    <property type="component" value="Unassembled WGS sequence"/>
</dbReference>
<name>A0A174P2Y5_FLAPL</name>
<gene>
    <name evidence="5" type="ORF">GKE97_15115</name>
</gene>
<dbReference type="InterPro" id="IPR013324">
    <property type="entry name" value="RNA_pol_sigma_r3/r4-like"/>
</dbReference>
<comment type="caution">
    <text evidence="5">The sequence shown here is derived from an EMBL/GenBank/DDBJ whole genome shotgun (WGS) entry which is preliminary data.</text>
</comment>
<dbReference type="GO" id="GO:0003677">
    <property type="term" value="F:DNA binding"/>
    <property type="evidence" value="ECO:0007669"/>
    <property type="project" value="UniProtKB-KW"/>
</dbReference>
<reference evidence="5 6" key="1">
    <citation type="journal article" date="2019" name="Nat. Med.">
        <title>A library of human gut bacterial isolates paired with longitudinal multiomics data enables mechanistic microbiome research.</title>
        <authorList>
            <person name="Poyet M."/>
            <person name="Groussin M."/>
            <person name="Gibbons S.M."/>
            <person name="Avila-Pacheco J."/>
            <person name="Jiang X."/>
            <person name="Kearney S.M."/>
            <person name="Perrotta A.R."/>
            <person name="Berdy B."/>
            <person name="Zhao S."/>
            <person name="Lieberman T.D."/>
            <person name="Swanson P.K."/>
            <person name="Smith M."/>
            <person name="Roesemann S."/>
            <person name="Alexander J.E."/>
            <person name="Rich S.A."/>
            <person name="Livny J."/>
            <person name="Vlamakis H."/>
            <person name="Clish C."/>
            <person name="Bullock K."/>
            <person name="Deik A."/>
            <person name="Scott J."/>
            <person name="Pierce K.A."/>
            <person name="Xavier R.J."/>
            <person name="Alm E.J."/>
        </authorList>
    </citation>
    <scope>NUCLEOTIDE SEQUENCE [LARGE SCALE GENOMIC DNA]</scope>
    <source>
        <strain evidence="5 6">BIOML-A2</strain>
    </source>
</reference>
<dbReference type="Gene3D" id="1.10.10.10">
    <property type="entry name" value="Winged helix-like DNA-binding domain superfamily/Winged helix DNA-binding domain"/>
    <property type="match status" value="1"/>
</dbReference>
<evidence type="ECO:0000313" key="6">
    <source>
        <dbReference type="Proteomes" id="UP000434475"/>
    </source>
</evidence>
<sequence length="146" mass="16923">MESNRKFTLIVFNTCTQEYEEVIVTEEVYRAYCRTRWNIKDNDQSFFDHEIQTSGMIGSQDGAYENFREFIDAINTPEHIILEQIKKEALYQAISALPAADQALVQGLFFKGQSELDYAREIGVSQPAVHKRKVRILKSLKKLLEN</sequence>
<keyword evidence="4" id="KW-0804">Transcription</keyword>
<dbReference type="RefSeq" id="WP_025543773.1">
    <property type="nucleotide sequence ID" value="NZ_JAJBQT010000133.1"/>
</dbReference>
<dbReference type="PANTHER" id="PTHR30385:SF4">
    <property type="entry name" value="RNA POLYMERASE SIGMA-E FACTOR"/>
    <property type="match status" value="1"/>
</dbReference>
<keyword evidence="3" id="KW-0238">DNA-binding</keyword>
<dbReference type="AlphaFoldDB" id="A0A174P2Y5"/>
<dbReference type="PANTHER" id="PTHR30385">
    <property type="entry name" value="SIGMA FACTOR F FLAGELLAR"/>
    <property type="match status" value="1"/>
</dbReference>
<dbReference type="SUPFAM" id="SSF88659">
    <property type="entry name" value="Sigma3 and sigma4 domains of RNA polymerase sigma factors"/>
    <property type="match status" value="1"/>
</dbReference>
<evidence type="ECO:0000256" key="2">
    <source>
        <dbReference type="ARBA" id="ARBA00023082"/>
    </source>
</evidence>
<evidence type="ECO:0000256" key="3">
    <source>
        <dbReference type="ARBA" id="ARBA00023125"/>
    </source>
</evidence>
<protein>
    <submittedName>
        <fullName evidence="5">Sigma-70 family RNA polymerase sigma factor</fullName>
    </submittedName>
</protein>
<evidence type="ECO:0000313" key="5">
    <source>
        <dbReference type="EMBL" id="MSB20838.1"/>
    </source>
</evidence>
<accession>A0A174P2Y5</accession>
<keyword evidence="1" id="KW-0805">Transcription regulation</keyword>
<dbReference type="InterPro" id="IPR036388">
    <property type="entry name" value="WH-like_DNA-bd_sf"/>
</dbReference>
<dbReference type="EMBL" id="WKPR01000016">
    <property type="protein sequence ID" value="MSB20838.1"/>
    <property type="molecule type" value="Genomic_DNA"/>
</dbReference>